<keyword evidence="4" id="KW-0411">Iron-sulfur</keyword>
<dbReference type="OrthoDB" id="23466at2157"/>
<organism evidence="6 7">
    <name type="scientific">Methanobacterium subterraneum</name>
    <dbReference type="NCBI Taxonomy" id="59277"/>
    <lineage>
        <taxon>Archaea</taxon>
        <taxon>Methanobacteriati</taxon>
        <taxon>Methanobacteriota</taxon>
        <taxon>Methanomada group</taxon>
        <taxon>Methanobacteria</taxon>
        <taxon>Methanobacteriales</taxon>
        <taxon>Methanobacteriaceae</taxon>
        <taxon>Methanobacterium</taxon>
    </lineage>
</organism>
<evidence type="ECO:0000259" key="5">
    <source>
        <dbReference type="PROSITE" id="PS51669"/>
    </source>
</evidence>
<dbReference type="GeneID" id="35120553"/>
<sequence length="656" mass="73585">MREVLTTCTADCPGTCSIIAQVENGKVTKLQGNSEHEITRGFICGNTRSYLKKSFYSKRKILHPLKKEDGEWIRISWDEALDVAANKIRNACENYGSQSILYYQGYGARTALRIINRRFFNLLGGVSTLYGSICGGTGQAGQEMDMGVRISHDPTDHLNSNVILIWGRNPAVTDIHLWKILLQARKKGAKLVTIDPVTSETAKRSDIHLQPAPGSDGFLAMAMAIILLKDGFSDSEFITSHTKYFNDYIEFLNEYSLNELSKITDVPLNELYEITRWYATGNPSSIILGWGLQRYQQSHLTFRFIDALAAITGNIGKSGGGVSHGFDEYGYFDHRYALDAQAPNQRKITIPIAGKSILQMKDPPIKLIFITAGNPLAMLANSSLVKKAFQSVDDVIMVDHFLNDTADVANLFLPATTFLEDEDLVGSYGHNWISPLNPVIEPLGESRSELRILQELSTKLGFKDEMGGSPRDWLSKLANPIIDAGIPLEELLRKPHRFPSAPITPFADGKFKTESGKYEFPGKLNIKNGNMTLNINFRQNDEFNLRLLSVSPREWIGSEIPENEHKNGVLSLQVHPKILKERNIEENEEIWLESQQGKLLVKAEKNATLRTDYVLTNRGGWNKYNKCVNILTPDLISDCGNGAPYYETFVKMKKKR</sequence>
<dbReference type="SUPFAM" id="SSF50692">
    <property type="entry name" value="ADC-like"/>
    <property type="match status" value="1"/>
</dbReference>
<evidence type="ECO:0000256" key="1">
    <source>
        <dbReference type="ARBA" id="ARBA00010312"/>
    </source>
</evidence>
<evidence type="ECO:0000313" key="6">
    <source>
        <dbReference type="EMBL" id="AUB55102.1"/>
    </source>
</evidence>
<evidence type="ECO:0000313" key="7">
    <source>
        <dbReference type="Proteomes" id="UP000232806"/>
    </source>
</evidence>
<dbReference type="PANTHER" id="PTHR43742:SF6">
    <property type="entry name" value="OXIDOREDUCTASE YYAE-RELATED"/>
    <property type="match status" value="1"/>
</dbReference>
<dbReference type="InterPro" id="IPR006656">
    <property type="entry name" value="Mopterin_OxRdtase"/>
</dbReference>
<gene>
    <name evidence="6" type="ORF">BK007_03125</name>
</gene>
<dbReference type="CDD" id="cd02766">
    <property type="entry name" value="MopB_3"/>
    <property type="match status" value="1"/>
</dbReference>
<protein>
    <submittedName>
        <fullName evidence="6">Trimethylamine-N-oxide reductase</fullName>
    </submittedName>
</protein>
<comment type="similarity">
    <text evidence="1">Belongs to the prokaryotic molybdopterin-containing oxidoreductase family.</text>
</comment>
<reference evidence="6 7" key="1">
    <citation type="submission" date="2016-10" db="EMBL/GenBank/DDBJ databases">
        <title>Comparative genomics between deep and shallow subseafloor isolates.</title>
        <authorList>
            <person name="Ishii S."/>
            <person name="Miller J.R."/>
            <person name="Sutton G."/>
            <person name="Suzuki S."/>
            <person name="Methe B."/>
            <person name="Inagaki F."/>
            <person name="Imachi H."/>
        </authorList>
    </citation>
    <scope>NUCLEOTIDE SEQUENCE [LARGE SCALE GENOMIC DNA]</scope>
    <source>
        <strain evidence="6 7">MO-MB1</strain>
    </source>
</reference>
<dbReference type="SMART" id="SM00926">
    <property type="entry name" value="Molybdop_Fe4S4"/>
    <property type="match status" value="1"/>
</dbReference>
<dbReference type="Gene3D" id="2.20.25.90">
    <property type="entry name" value="ADC-like domains"/>
    <property type="match status" value="1"/>
</dbReference>
<dbReference type="GO" id="GO:0016491">
    <property type="term" value="F:oxidoreductase activity"/>
    <property type="evidence" value="ECO:0007669"/>
    <property type="project" value="InterPro"/>
</dbReference>
<dbReference type="GO" id="GO:0051536">
    <property type="term" value="F:iron-sulfur cluster binding"/>
    <property type="evidence" value="ECO:0007669"/>
    <property type="project" value="UniProtKB-KW"/>
</dbReference>
<dbReference type="Proteomes" id="UP000232806">
    <property type="component" value="Chromosome"/>
</dbReference>
<dbReference type="Pfam" id="PF04879">
    <property type="entry name" value="Molybdop_Fe4S4"/>
    <property type="match status" value="1"/>
</dbReference>
<dbReference type="Pfam" id="PF01568">
    <property type="entry name" value="Molydop_binding"/>
    <property type="match status" value="1"/>
</dbReference>
<dbReference type="Gene3D" id="3.40.228.10">
    <property type="entry name" value="Dimethylsulfoxide Reductase, domain 2"/>
    <property type="match status" value="1"/>
</dbReference>
<accession>A0A2H4VAI3</accession>
<dbReference type="InterPro" id="IPR006963">
    <property type="entry name" value="Mopterin_OxRdtase_4Fe-4S_dom"/>
</dbReference>
<dbReference type="Gene3D" id="2.40.40.20">
    <property type="match status" value="1"/>
</dbReference>
<dbReference type="InterPro" id="IPR050612">
    <property type="entry name" value="Prok_Mopterin_Oxidored"/>
</dbReference>
<dbReference type="Gene3D" id="3.40.50.740">
    <property type="match status" value="1"/>
</dbReference>
<dbReference type="InterPro" id="IPR006657">
    <property type="entry name" value="MoPterin_dinucl-bd_dom"/>
</dbReference>
<evidence type="ECO:0000256" key="3">
    <source>
        <dbReference type="ARBA" id="ARBA00023004"/>
    </source>
</evidence>
<dbReference type="SUPFAM" id="SSF53706">
    <property type="entry name" value="Formate dehydrogenase/DMSO reductase, domains 1-3"/>
    <property type="match status" value="1"/>
</dbReference>
<dbReference type="RefSeq" id="WP_100905080.1">
    <property type="nucleotide sequence ID" value="NZ_CP017766.1"/>
</dbReference>
<dbReference type="InterPro" id="IPR009010">
    <property type="entry name" value="Asp_de-COase-like_dom_sf"/>
</dbReference>
<feature type="domain" description="4Fe-4S Mo/W bis-MGD-type" evidence="5">
    <location>
        <begin position="1"/>
        <end position="58"/>
    </location>
</feature>
<evidence type="ECO:0000256" key="4">
    <source>
        <dbReference type="ARBA" id="ARBA00023014"/>
    </source>
</evidence>
<dbReference type="PANTHER" id="PTHR43742">
    <property type="entry name" value="TRIMETHYLAMINE-N-OXIDE REDUCTASE"/>
    <property type="match status" value="1"/>
</dbReference>
<dbReference type="GO" id="GO:0043546">
    <property type="term" value="F:molybdopterin cofactor binding"/>
    <property type="evidence" value="ECO:0007669"/>
    <property type="project" value="InterPro"/>
</dbReference>
<dbReference type="EMBL" id="CP017766">
    <property type="protein sequence ID" value="AUB55102.1"/>
    <property type="molecule type" value="Genomic_DNA"/>
</dbReference>
<proteinExistence type="inferred from homology"/>
<keyword evidence="2" id="KW-0479">Metal-binding</keyword>
<evidence type="ECO:0000256" key="2">
    <source>
        <dbReference type="ARBA" id="ARBA00022723"/>
    </source>
</evidence>
<dbReference type="Pfam" id="PF00384">
    <property type="entry name" value="Molybdopterin"/>
    <property type="match status" value="1"/>
</dbReference>
<keyword evidence="3" id="KW-0408">Iron</keyword>
<dbReference type="Gene3D" id="3.30.2070.10">
    <property type="entry name" value="Formate dehydrogenase/DMSO reductase"/>
    <property type="match status" value="1"/>
</dbReference>
<dbReference type="PROSITE" id="PS51669">
    <property type="entry name" value="4FE4S_MOW_BIS_MGD"/>
    <property type="match status" value="1"/>
</dbReference>
<dbReference type="GO" id="GO:0046872">
    <property type="term" value="F:metal ion binding"/>
    <property type="evidence" value="ECO:0007669"/>
    <property type="project" value="UniProtKB-KW"/>
</dbReference>
<dbReference type="AlphaFoldDB" id="A0A2H4VAI3"/>
<name>A0A2H4VAI3_9EURY</name>